<evidence type="ECO:0000256" key="7">
    <source>
        <dbReference type="ARBA" id="ARBA00019179"/>
    </source>
</evidence>
<keyword evidence="9" id="KW-0540">Nuclease</keyword>
<comment type="similarity">
    <text evidence="5">Belongs to the RNase HII family.</text>
</comment>
<evidence type="ECO:0000256" key="13">
    <source>
        <dbReference type="ARBA" id="ARBA00023211"/>
    </source>
</evidence>
<evidence type="ECO:0000256" key="3">
    <source>
        <dbReference type="ARBA" id="ARBA00001946"/>
    </source>
</evidence>
<keyword evidence="11" id="KW-0255">Endonuclease</keyword>
<dbReference type="InterPro" id="IPR001352">
    <property type="entry name" value="RNase_HII/HIII"/>
</dbReference>
<dbReference type="InterPro" id="IPR036397">
    <property type="entry name" value="RNaseH_sf"/>
</dbReference>
<comment type="subcellular location">
    <subcellularLocation>
        <location evidence="4">Cytoplasm</location>
    </subcellularLocation>
</comment>
<evidence type="ECO:0000256" key="12">
    <source>
        <dbReference type="ARBA" id="ARBA00022801"/>
    </source>
</evidence>
<dbReference type="EMBL" id="BARS01045649">
    <property type="protein sequence ID" value="GAG35083.1"/>
    <property type="molecule type" value="Genomic_DNA"/>
</dbReference>
<protein>
    <recommendedName>
        <fullName evidence="7">Ribonuclease HII</fullName>
        <ecNumber evidence="6">3.1.26.4</ecNumber>
    </recommendedName>
</protein>
<comment type="cofactor">
    <cofactor evidence="3">
        <name>Mg(2+)</name>
        <dbReference type="ChEBI" id="CHEBI:18420"/>
    </cofactor>
</comment>
<evidence type="ECO:0000256" key="4">
    <source>
        <dbReference type="ARBA" id="ARBA00004496"/>
    </source>
</evidence>
<keyword evidence="13" id="KW-0464">Manganese</keyword>
<dbReference type="Gene3D" id="3.30.420.10">
    <property type="entry name" value="Ribonuclease H-like superfamily/Ribonuclease H"/>
    <property type="match status" value="1"/>
</dbReference>
<evidence type="ECO:0000256" key="6">
    <source>
        <dbReference type="ARBA" id="ARBA00012180"/>
    </source>
</evidence>
<dbReference type="GO" id="GO:0032299">
    <property type="term" value="C:ribonuclease H2 complex"/>
    <property type="evidence" value="ECO:0007669"/>
    <property type="project" value="TreeGrafter"/>
</dbReference>
<dbReference type="GO" id="GO:0006298">
    <property type="term" value="P:mismatch repair"/>
    <property type="evidence" value="ECO:0007669"/>
    <property type="project" value="TreeGrafter"/>
</dbReference>
<dbReference type="InterPro" id="IPR024567">
    <property type="entry name" value="RNase_HII/HIII_dom"/>
</dbReference>
<keyword evidence="12" id="KW-0378">Hydrolase</keyword>
<comment type="cofactor">
    <cofactor evidence="2">
        <name>Mn(2+)</name>
        <dbReference type="ChEBI" id="CHEBI:29035"/>
    </cofactor>
</comment>
<comment type="catalytic activity">
    <reaction evidence="1">
        <text>Endonucleolytic cleavage to 5'-phosphomonoester.</text>
        <dbReference type="EC" id="3.1.26.4"/>
    </reaction>
</comment>
<dbReference type="InterPro" id="IPR012337">
    <property type="entry name" value="RNaseH-like_sf"/>
</dbReference>
<dbReference type="Pfam" id="PF01351">
    <property type="entry name" value="RNase_HII"/>
    <property type="match status" value="1"/>
</dbReference>
<reference evidence="15" key="1">
    <citation type="journal article" date="2014" name="Front. Microbiol.">
        <title>High frequency of phylogenetically diverse reductive dehalogenase-homologous genes in deep subseafloor sedimentary metagenomes.</title>
        <authorList>
            <person name="Kawai M."/>
            <person name="Futagami T."/>
            <person name="Toyoda A."/>
            <person name="Takaki Y."/>
            <person name="Nishi S."/>
            <person name="Hori S."/>
            <person name="Arai W."/>
            <person name="Tsubouchi T."/>
            <person name="Morono Y."/>
            <person name="Uchiyama I."/>
            <person name="Ito T."/>
            <person name="Fujiyama A."/>
            <person name="Inagaki F."/>
            <person name="Takami H."/>
        </authorList>
    </citation>
    <scope>NUCLEOTIDE SEQUENCE</scope>
    <source>
        <strain evidence="15">Expedition CK06-06</strain>
    </source>
</reference>
<evidence type="ECO:0000256" key="8">
    <source>
        <dbReference type="ARBA" id="ARBA00022490"/>
    </source>
</evidence>
<evidence type="ECO:0000256" key="9">
    <source>
        <dbReference type="ARBA" id="ARBA00022722"/>
    </source>
</evidence>
<evidence type="ECO:0000259" key="14">
    <source>
        <dbReference type="PROSITE" id="PS51975"/>
    </source>
</evidence>
<dbReference type="GO" id="GO:0003723">
    <property type="term" value="F:RNA binding"/>
    <property type="evidence" value="ECO:0007669"/>
    <property type="project" value="InterPro"/>
</dbReference>
<dbReference type="SUPFAM" id="SSF53098">
    <property type="entry name" value="Ribonuclease H-like"/>
    <property type="match status" value="1"/>
</dbReference>
<dbReference type="GO" id="GO:0005737">
    <property type="term" value="C:cytoplasm"/>
    <property type="evidence" value="ECO:0007669"/>
    <property type="project" value="UniProtKB-SubCell"/>
</dbReference>
<dbReference type="PANTHER" id="PTHR10954:SF18">
    <property type="entry name" value="RIBONUCLEASE HII"/>
    <property type="match status" value="1"/>
</dbReference>
<evidence type="ECO:0000313" key="15">
    <source>
        <dbReference type="EMBL" id="GAG35083.1"/>
    </source>
</evidence>
<dbReference type="GO" id="GO:0046872">
    <property type="term" value="F:metal ion binding"/>
    <property type="evidence" value="ECO:0007669"/>
    <property type="project" value="UniProtKB-KW"/>
</dbReference>
<keyword evidence="10" id="KW-0479">Metal-binding</keyword>
<dbReference type="InterPro" id="IPR022898">
    <property type="entry name" value="RNase_HII"/>
</dbReference>
<gene>
    <name evidence="15" type="ORF">S01H1_68817</name>
</gene>
<evidence type="ECO:0000256" key="1">
    <source>
        <dbReference type="ARBA" id="ARBA00000077"/>
    </source>
</evidence>
<dbReference type="NCBIfam" id="NF000595">
    <property type="entry name" value="PRK00015.1-3"/>
    <property type="match status" value="1"/>
</dbReference>
<comment type="caution">
    <text evidence="15">The sequence shown here is derived from an EMBL/GenBank/DDBJ whole genome shotgun (WGS) entry which is preliminary data.</text>
</comment>
<evidence type="ECO:0000256" key="10">
    <source>
        <dbReference type="ARBA" id="ARBA00022723"/>
    </source>
</evidence>
<organism evidence="15">
    <name type="scientific">marine sediment metagenome</name>
    <dbReference type="NCBI Taxonomy" id="412755"/>
    <lineage>
        <taxon>unclassified sequences</taxon>
        <taxon>metagenomes</taxon>
        <taxon>ecological metagenomes</taxon>
    </lineage>
</organism>
<proteinExistence type="inferred from homology"/>
<dbReference type="GO" id="GO:0004523">
    <property type="term" value="F:RNA-DNA hybrid ribonuclease activity"/>
    <property type="evidence" value="ECO:0007669"/>
    <property type="project" value="UniProtKB-EC"/>
</dbReference>
<keyword evidence="8" id="KW-0963">Cytoplasm</keyword>
<dbReference type="PANTHER" id="PTHR10954">
    <property type="entry name" value="RIBONUCLEASE H2 SUBUNIT A"/>
    <property type="match status" value="1"/>
</dbReference>
<name>X0XEL2_9ZZZZ</name>
<evidence type="ECO:0000256" key="2">
    <source>
        <dbReference type="ARBA" id="ARBA00001936"/>
    </source>
</evidence>
<dbReference type="AlphaFoldDB" id="X0XEL2"/>
<feature type="domain" description="RNase H type-2" evidence="14">
    <location>
        <begin position="34"/>
        <end position="191"/>
    </location>
</feature>
<evidence type="ECO:0000256" key="11">
    <source>
        <dbReference type="ARBA" id="ARBA00022759"/>
    </source>
</evidence>
<dbReference type="EC" id="3.1.26.4" evidence="6"/>
<sequence length="191" mass="20882">MPVTSSKATANRRAGQRLRHLLRRERELWQDGRTRVAGVDEAGMGPLAGPVVAAAVIFPPGCGIRGVDDSKRLTPRSRARLAIEIRATALSWSCVRVDCIEIDTLNIYHAGLLAMRRAIDGLAVRPDFVLVDGRRVPDLELPQERLVKGDLNCHAIAAASILAKTDRDALMAAYDERYPGYGFAAHKGYPT</sequence>
<accession>X0XEL2</accession>
<dbReference type="CDD" id="cd07182">
    <property type="entry name" value="RNase_HII_bacteria_HII_like"/>
    <property type="match status" value="1"/>
</dbReference>
<dbReference type="GO" id="GO:0043137">
    <property type="term" value="P:DNA replication, removal of RNA primer"/>
    <property type="evidence" value="ECO:0007669"/>
    <property type="project" value="TreeGrafter"/>
</dbReference>
<evidence type="ECO:0000256" key="5">
    <source>
        <dbReference type="ARBA" id="ARBA00007383"/>
    </source>
</evidence>
<dbReference type="PROSITE" id="PS51975">
    <property type="entry name" value="RNASE_H_2"/>
    <property type="match status" value="1"/>
</dbReference>
<feature type="non-terminal residue" evidence="15">
    <location>
        <position position="191"/>
    </location>
</feature>